<gene>
    <name evidence="1" type="ORF">CMV_000583</name>
</gene>
<dbReference type="AlphaFoldDB" id="A0A8J4VYY1"/>
<dbReference type="EMBL" id="JRKL02000033">
    <property type="protein sequence ID" value="KAF3976227.1"/>
    <property type="molecule type" value="Genomic_DNA"/>
</dbReference>
<accession>A0A8J4VYY1</accession>
<reference evidence="1" key="1">
    <citation type="submission" date="2020-03" db="EMBL/GenBank/DDBJ databases">
        <title>Castanea mollissima Vanexum genome sequencing.</title>
        <authorList>
            <person name="Staton M."/>
        </authorList>
    </citation>
    <scope>NUCLEOTIDE SEQUENCE</scope>
    <source>
        <tissue evidence="1">Leaf</tissue>
    </source>
</reference>
<name>A0A8J4VYY1_9ROSI</name>
<keyword evidence="2" id="KW-1185">Reference proteome</keyword>
<sequence length="111" mass="12228">MGAFCVELLVRRRLPGFSPARVLGFGDGTGSAFWALQVMWPKSLEKVKLDVPSQTMQHAGWSLIQVLHAWRDTITEGQNHYTMPTLGSFTGCSGMIPAYGNFLVSSCLYMA</sequence>
<dbReference type="OrthoDB" id="421327at2759"/>
<evidence type="ECO:0000313" key="2">
    <source>
        <dbReference type="Proteomes" id="UP000737018"/>
    </source>
</evidence>
<evidence type="ECO:0000313" key="1">
    <source>
        <dbReference type="EMBL" id="KAF3976227.1"/>
    </source>
</evidence>
<organism evidence="1 2">
    <name type="scientific">Castanea mollissima</name>
    <name type="common">Chinese chestnut</name>
    <dbReference type="NCBI Taxonomy" id="60419"/>
    <lineage>
        <taxon>Eukaryota</taxon>
        <taxon>Viridiplantae</taxon>
        <taxon>Streptophyta</taxon>
        <taxon>Embryophyta</taxon>
        <taxon>Tracheophyta</taxon>
        <taxon>Spermatophyta</taxon>
        <taxon>Magnoliopsida</taxon>
        <taxon>eudicotyledons</taxon>
        <taxon>Gunneridae</taxon>
        <taxon>Pentapetalae</taxon>
        <taxon>rosids</taxon>
        <taxon>fabids</taxon>
        <taxon>Fagales</taxon>
        <taxon>Fagaceae</taxon>
        <taxon>Castanea</taxon>
    </lineage>
</organism>
<comment type="caution">
    <text evidence="1">The sequence shown here is derived from an EMBL/GenBank/DDBJ whole genome shotgun (WGS) entry which is preliminary data.</text>
</comment>
<dbReference type="Proteomes" id="UP000737018">
    <property type="component" value="Unassembled WGS sequence"/>
</dbReference>
<proteinExistence type="predicted"/>
<protein>
    <submittedName>
        <fullName evidence="1">Uncharacterized protein</fullName>
    </submittedName>
</protein>